<dbReference type="FunFam" id="1.25.40.10:FF:000285">
    <property type="entry name" value="Pentatricopeptide repeat-containing protein, chloroplastic"/>
    <property type="match status" value="1"/>
</dbReference>
<dbReference type="RefSeq" id="XP_022932569.1">
    <property type="nucleotide sequence ID" value="XM_023076801.1"/>
</dbReference>
<dbReference type="PROSITE" id="PS51375">
    <property type="entry name" value="PPR"/>
    <property type="match status" value="3"/>
</dbReference>
<evidence type="ECO:0000256" key="1">
    <source>
        <dbReference type="ARBA" id="ARBA00006643"/>
    </source>
</evidence>
<dbReference type="InterPro" id="IPR011990">
    <property type="entry name" value="TPR-like_helical_dom_sf"/>
</dbReference>
<comment type="similarity">
    <text evidence="1">Belongs to the PPR family. PCMP-H subfamily.</text>
</comment>
<dbReference type="KEGG" id="cmos:111439085"/>
<dbReference type="InterPro" id="IPR002885">
    <property type="entry name" value="PPR_rpt"/>
</dbReference>
<dbReference type="Proteomes" id="UP000504609">
    <property type="component" value="Unplaced"/>
</dbReference>
<dbReference type="FunFam" id="1.25.40.10:FF:000090">
    <property type="entry name" value="Pentatricopeptide repeat-containing protein, chloroplastic"/>
    <property type="match status" value="1"/>
</dbReference>
<evidence type="ECO:0000256" key="2">
    <source>
        <dbReference type="ARBA" id="ARBA00022737"/>
    </source>
</evidence>
<dbReference type="PANTHER" id="PTHR47926:SF347">
    <property type="entry name" value="PENTATRICOPEPTIDE REPEAT-CONTAINING PROTEIN"/>
    <property type="match status" value="1"/>
</dbReference>
<evidence type="ECO:0000259" key="4">
    <source>
        <dbReference type="Pfam" id="PF14432"/>
    </source>
</evidence>
<organism evidence="5 6">
    <name type="scientific">Cucurbita moschata</name>
    <name type="common">Winter crookneck squash</name>
    <name type="synonym">Cucurbita pepo var. moschata</name>
    <dbReference type="NCBI Taxonomy" id="3662"/>
    <lineage>
        <taxon>Eukaryota</taxon>
        <taxon>Viridiplantae</taxon>
        <taxon>Streptophyta</taxon>
        <taxon>Embryophyta</taxon>
        <taxon>Tracheophyta</taxon>
        <taxon>Spermatophyta</taxon>
        <taxon>Magnoliopsida</taxon>
        <taxon>eudicotyledons</taxon>
        <taxon>Gunneridae</taxon>
        <taxon>Pentapetalae</taxon>
        <taxon>rosids</taxon>
        <taxon>fabids</taxon>
        <taxon>Cucurbitales</taxon>
        <taxon>Cucurbitaceae</taxon>
        <taxon>Cucurbiteae</taxon>
        <taxon>Cucurbita</taxon>
    </lineage>
</organism>
<evidence type="ECO:0000313" key="6">
    <source>
        <dbReference type="RefSeq" id="XP_022932569.1"/>
    </source>
</evidence>
<keyword evidence="2" id="KW-0677">Repeat</keyword>
<protein>
    <submittedName>
        <fullName evidence="6">Pentatricopeptide repeat-containing protein DOT4, chloroplastic-like</fullName>
    </submittedName>
</protein>
<sequence>MDLLLSTPIHRLPLTQKPNHTYDRHRLFNNPPHVRTTTAEKNAHLCVAHQLFDDIPIWDTFAWNNLIQTHLTSGDVGHVISTYQQMLSRGVRPDNHTLPRVICASRHYGDLQLGKQLHAQAFKLGLFSNLYVFTSLIELYGILDSADTARWLHDKSACRNAVSWTMLAKLYLMEDKPSFSIDLFYQMVELAADIDAVALATAIGACGARKLLQHGRNIHHVARIHGLEFDILVSNCLLKMYLDCGSIKDARGLFNRMPFRDIISWTDLIHFYVKNGGINEALKLFRQMNMDGELKPDPLTISSILPACGRITAHKHGREIHGYVLKNYFDDNLIVQNALVDMYVKSGCIQSALKIFSRMKEKDMVSWTVVISGYSLHGQGKLGVGLFREMDRNFSVHRDEITYTAVLQACSTASMVEEGDFYFNCITEPTMAHFVLKVALLGRAGRFNEARTFVDKHKLDKNLEILRALLDGCRKHHQQKLGKRIIEQLCDLEPLNAENYVLLSNWYASNEEWEMVEKLRKTIRDMGLRPKKAYSWMEFRNKIHAFGTGDVSHPRSQAIYWNLQCLMKKMEEDGFKRNTDFRFHDVDEERECALIGHSELLAISFGLISTEAGRTIRIAKNLRVCHSCHESAKFISNKVGREIIVKDPYVFHHFKDGRCSCEDFC</sequence>
<dbReference type="GO" id="GO:0003723">
    <property type="term" value="F:RNA binding"/>
    <property type="evidence" value="ECO:0007669"/>
    <property type="project" value="InterPro"/>
</dbReference>
<proteinExistence type="inferred from homology"/>
<reference evidence="6" key="1">
    <citation type="submission" date="2025-08" db="UniProtKB">
        <authorList>
            <consortium name="RefSeq"/>
        </authorList>
    </citation>
    <scope>IDENTIFICATION</scope>
    <source>
        <tissue evidence="6">Young leaves</tissue>
    </source>
</reference>
<dbReference type="NCBIfam" id="TIGR00756">
    <property type="entry name" value="PPR"/>
    <property type="match status" value="3"/>
</dbReference>
<dbReference type="SMR" id="A0A6J1EXC6"/>
<dbReference type="GeneID" id="111439085"/>
<name>A0A6J1EXC6_CUCMO</name>
<dbReference type="GO" id="GO:0008270">
    <property type="term" value="F:zinc ion binding"/>
    <property type="evidence" value="ECO:0007669"/>
    <property type="project" value="InterPro"/>
</dbReference>
<dbReference type="Pfam" id="PF13041">
    <property type="entry name" value="PPR_2"/>
    <property type="match status" value="1"/>
</dbReference>
<evidence type="ECO:0000313" key="5">
    <source>
        <dbReference type="Proteomes" id="UP000504609"/>
    </source>
</evidence>
<dbReference type="Pfam" id="PF14432">
    <property type="entry name" value="DYW_deaminase"/>
    <property type="match status" value="1"/>
</dbReference>
<dbReference type="InterPro" id="IPR032867">
    <property type="entry name" value="DYW_dom"/>
</dbReference>
<feature type="repeat" description="PPR" evidence="3">
    <location>
        <begin position="261"/>
        <end position="295"/>
    </location>
</feature>
<dbReference type="Pfam" id="PF20431">
    <property type="entry name" value="E_motif"/>
    <property type="match status" value="1"/>
</dbReference>
<dbReference type="AlphaFoldDB" id="A0A6J1EXC6"/>
<accession>A0A6J1EXC6</accession>
<feature type="repeat" description="PPR" evidence="3">
    <location>
        <begin position="59"/>
        <end position="93"/>
    </location>
</feature>
<evidence type="ECO:0000256" key="3">
    <source>
        <dbReference type="PROSITE-ProRule" id="PRU00708"/>
    </source>
</evidence>
<dbReference type="PANTHER" id="PTHR47926">
    <property type="entry name" value="PENTATRICOPEPTIDE REPEAT-CONTAINING PROTEIN"/>
    <property type="match status" value="1"/>
</dbReference>
<dbReference type="GO" id="GO:0009451">
    <property type="term" value="P:RNA modification"/>
    <property type="evidence" value="ECO:0007669"/>
    <property type="project" value="InterPro"/>
</dbReference>
<feature type="domain" description="DYW" evidence="4">
    <location>
        <begin position="574"/>
        <end position="664"/>
    </location>
</feature>
<keyword evidence="5" id="KW-1185">Reference proteome</keyword>
<feature type="repeat" description="PPR" evidence="3">
    <location>
        <begin position="332"/>
        <end position="366"/>
    </location>
</feature>
<dbReference type="InterPro" id="IPR046960">
    <property type="entry name" value="PPR_At4g14850-like_plant"/>
</dbReference>
<dbReference type="Gene3D" id="1.25.40.10">
    <property type="entry name" value="Tetratricopeptide repeat domain"/>
    <property type="match status" value="4"/>
</dbReference>
<dbReference type="Pfam" id="PF01535">
    <property type="entry name" value="PPR"/>
    <property type="match status" value="4"/>
</dbReference>
<gene>
    <name evidence="6" type="primary">LOC111439085</name>
</gene>
<dbReference type="InterPro" id="IPR046848">
    <property type="entry name" value="E_motif"/>
</dbReference>